<dbReference type="Pfam" id="PF00704">
    <property type="entry name" value="Glyco_hydro_18"/>
    <property type="match status" value="1"/>
</dbReference>
<evidence type="ECO:0000256" key="4">
    <source>
        <dbReference type="ARBA" id="ARBA00023326"/>
    </source>
</evidence>
<dbReference type="GO" id="GO:0008061">
    <property type="term" value="F:chitin binding"/>
    <property type="evidence" value="ECO:0007669"/>
    <property type="project" value="InterPro"/>
</dbReference>
<dbReference type="GO" id="GO:0008843">
    <property type="term" value="F:endochitinase activity"/>
    <property type="evidence" value="ECO:0007669"/>
    <property type="project" value="UniProtKB-EC"/>
</dbReference>
<protein>
    <recommendedName>
        <fullName evidence="2">chitinase</fullName>
        <ecNumber evidence="2">3.2.1.14</ecNumber>
    </recommendedName>
</protein>
<keyword evidence="8" id="KW-0326">Glycosidase</keyword>
<feature type="coiled-coil region" evidence="5">
    <location>
        <begin position="24"/>
        <end position="51"/>
    </location>
</feature>
<sequence>MTFFTGVQIDWEYPGGHGLAGIGLDNREQEKQGFTQLLATLKQELRYLENKTQRHYELSAAVNASPKFTGSIDWPAVTPLLNHVFLMSYDYLGNWSNTVGHHSNLYATPATPDGLSVSGQVQSLIQQGIRPDQIIIGSPFYGRGWQGVKHFTPERMEGLDSDGGIQKGSNLDEPGYFTYSDIAEHFLAKPQLGFTYYYDQNAEAAVLFNPQRNEYISFEDTRSLTAKAHYIRKHQLGGIFAWEATADYQQQLVNAIHAGLNTAKSPMLTPSQTVENTAISPHSTNTYSTEQKK</sequence>
<dbReference type="PANTHER" id="PTHR11177:SF317">
    <property type="entry name" value="CHITINASE 12-RELATED"/>
    <property type="match status" value="1"/>
</dbReference>
<keyword evidence="4" id="KW-0624">Polysaccharide degradation</keyword>
<evidence type="ECO:0000256" key="2">
    <source>
        <dbReference type="ARBA" id="ARBA00012729"/>
    </source>
</evidence>
<comment type="caution">
    <text evidence="8">The sequence shown here is derived from an EMBL/GenBank/DDBJ whole genome shotgun (WGS) entry which is preliminary data.</text>
</comment>
<dbReference type="PROSITE" id="PS51910">
    <property type="entry name" value="GH18_2"/>
    <property type="match status" value="1"/>
</dbReference>
<feature type="region of interest" description="Disordered" evidence="6">
    <location>
        <begin position="273"/>
        <end position="293"/>
    </location>
</feature>
<evidence type="ECO:0000313" key="8">
    <source>
        <dbReference type="EMBL" id="GAL03399.1"/>
    </source>
</evidence>
<dbReference type="GO" id="GO:0006032">
    <property type="term" value="P:chitin catabolic process"/>
    <property type="evidence" value="ECO:0007669"/>
    <property type="project" value="UniProtKB-KW"/>
</dbReference>
<organism evidence="8 9">
    <name type="scientific">Photobacterium aphoticum</name>
    <dbReference type="NCBI Taxonomy" id="754436"/>
    <lineage>
        <taxon>Bacteria</taxon>
        <taxon>Pseudomonadati</taxon>
        <taxon>Pseudomonadota</taxon>
        <taxon>Gammaproteobacteria</taxon>
        <taxon>Vibrionales</taxon>
        <taxon>Vibrionaceae</taxon>
        <taxon>Photobacterium</taxon>
    </lineage>
</organism>
<dbReference type="GO" id="GO:0000272">
    <property type="term" value="P:polysaccharide catabolic process"/>
    <property type="evidence" value="ECO:0007669"/>
    <property type="project" value="UniProtKB-KW"/>
</dbReference>
<dbReference type="InterPro" id="IPR011583">
    <property type="entry name" value="Chitinase_II/V-like_cat"/>
</dbReference>
<dbReference type="Gene3D" id="3.20.20.80">
    <property type="entry name" value="Glycosidases"/>
    <property type="match status" value="1"/>
</dbReference>
<dbReference type="InterPro" id="IPR050314">
    <property type="entry name" value="Glycosyl_Hydrlase_18"/>
</dbReference>
<dbReference type="eggNOG" id="COG3325">
    <property type="taxonomic scope" value="Bacteria"/>
</dbReference>
<evidence type="ECO:0000259" key="7">
    <source>
        <dbReference type="PROSITE" id="PS51910"/>
    </source>
</evidence>
<gene>
    <name evidence="8" type="ORF">JCM19237_6293</name>
</gene>
<dbReference type="SUPFAM" id="SSF54556">
    <property type="entry name" value="Chitinase insertion domain"/>
    <property type="match status" value="1"/>
</dbReference>
<dbReference type="STRING" id="754436.JCM19237_6293"/>
<dbReference type="SMART" id="SM00636">
    <property type="entry name" value="Glyco_18"/>
    <property type="match status" value="1"/>
</dbReference>
<dbReference type="Gene3D" id="3.10.50.10">
    <property type="match status" value="1"/>
</dbReference>
<dbReference type="SUPFAM" id="SSF51445">
    <property type="entry name" value="(Trans)glycosidases"/>
    <property type="match status" value="1"/>
</dbReference>
<dbReference type="EC" id="3.2.1.14" evidence="2"/>
<feature type="domain" description="GH18" evidence="7">
    <location>
        <begin position="1"/>
        <end position="263"/>
    </location>
</feature>
<proteinExistence type="predicted"/>
<evidence type="ECO:0000256" key="5">
    <source>
        <dbReference type="SAM" id="Coils"/>
    </source>
</evidence>
<dbReference type="AlphaFoldDB" id="A0A090QNJ9"/>
<evidence type="ECO:0000256" key="1">
    <source>
        <dbReference type="ARBA" id="ARBA00000822"/>
    </source>
</evidence>
<dbReference type="PANTHER" id="PTHR11177">
    <property type="entry name" value="CHITINASE"/>
    <property type="match status" value="1"/>
</dbReference>
<name>A0A090QNJ9_9GAMM</name>
<accession>A0A090QNJ9</accession>
<reference evidence="8 9" key="1">
    <citation type="journal article" date="2014" name="Genome Announc.">
        <title>Draft Genome Sequences of Two Vibrionaceae Species, Vibrio ponticus C121 and Photobacterium aphoticum C119, Isolated as Coral Reef Microbiota.</title>
        <authorList>
            <person name="Al-saari N."/>
            <person name="Meirelles P.M."/>
            <person name="Mino S."/>
            <person name="Suda W."/>
            <person name="Oshima K."/>
            <person name="Hattori M."/>
            <person name="Ohkuma M."/>
            <person name="Thompson F.L."/>
            <person name="Gomez-Gil B."/>
            <person name="Sawabe T."/>
            <person name="Sawabe T."/>
        </authorList>
    </citation>
    <scope>NUCLEOTIDE SEQUENCE [LARGE SCALE GENOMIC DNA]</scope>
    <source>
        <strain evidence="8 9">JCM 19237</strain>
    </source>
</reference>
<keyword evidence="3" id="KW-0146">Chitin degradation</keyword>
<evidence type="ECO:0000256" key="3">
    <source>
        <dbReference type="ARBA" id="ARBA00023024"/>
    </source>
</evidence>
<keyword evidence="8" id="KW-0378">Hydrolase</keyword>
<evidence type="ECO:0000313" key="9">
    <source>
        <dbReference type="Proteomes" id="UP000029227"/>
    </source>
</evidence>
<comment type="catalytic activity">
    <reaction evidence="1">
        <text>Random endo-hydrolysis of N-acetyl-beta-D-glucosaminide (1-&gt;4)-beta-linkages in chitin and chitodextrins.</text>
        <dbReference type="EC" id="3.2.1.14"/>
    </reaction>
</comment>
<dbReference type="Proteomes" id="UP000029227">
    <property type="component" value="Unassembled WGS sequence"/>
</dbReference>
<dbReference type="InterPro" id="IPR001223">
    <property type="entry name" value="Glyco_hydro18_cat"/>
</dbReference>
<keyword evidence="5" id="KW-0175">Coiled coil</keyword>
<dbReference type="InterPro" id="IPR029070">
    <property type="entry name" value="Chitinase_insertion_sf"/>
</dbReference>
<dbReference type="InterPro" id="IPR017853">
    <property type="entry name" value="GH"/>
</dbReference>
<evidence type="ECO:0000256" key="6">
    <source>
        <dbReference type="SAM" id="MobiDB-lite"/>
    </source>
</evidence>
<dbReference type="EMBL" id="BBMN01000002">
    <property type="protein sequence ID" value="GAL03399.1"/>
    <property type="molecule type" value="Genomic_DNA"/>
</dbReference>
<keyword evidence="4" id="KW-0119">Carbohydrate metabolism</keyword>